<name>A0ABN0ERG6_CAMCO</name>
<proteinExistence type="predicted"/>
<organism evidence="1 2">
    <name type="scientific">Campylobacter coli 80352</name>
    <dbReference type="NCBI Taxonomy" id="887288"/>
    <lineage>
        <taxon>Bacteria</taxon>
        <taxon>Pseudomonadati</taxon>
        <taxon>Campylobacterota</taxon>
        <taxon>Epsilonproteobacteria</taxon>
        <taxon>Campylobacterales</taxon>
        <taxon>Campylobacteraceae</taxon>
        <taxon>Campylobacter</taxon>
    </lineage>
</organism>
<reference evidence="1 2" key="1">
    <citation type="submission" date="2010-09" db="EMBL/GenBank/DDBJ databases">
        <authorList>
            <person name="Richards V."/>
            <person name="Lefebure T."/>
            <person name="Suzuki H."/>
            <person name="Pavinski Bitar P."/>
            <person name="Stanhope M."/>
        </authorList>
    </citation>
    <scope>NUCLEOTIDE SEQUENCE [LARGE SCALE GENOMIC DNA]</scope>
    <source>
        <strain evidence="1 2">80352</strain>
    </source>
</reference>
<sequence>MFFCHDIILSLFLNISFKKQFYLKITFLNINI</sequence>
<gene>
    <name evidence="1" type="ORF">cco14_01935</name>
</gene>
<dbReference type="EMBL" id="AIMT01000013">
    <property type="protein sequence ID" value="EIA65731.1"/>
    <property type="molecule type" value="Genomic_DNA"/>
</dbReference>
<protein>
    <submittedName>
        <fullName evidence="1">Uncharacterized protein</fullName>
    </submittedName>
</protein>
<evidence type="ECO:0000313" key="2">
    <source>
        <dbReference type="Proteomes" id="UP000005511"/>
    </source>
</evidence>
<evidence type="ECO:0000313" key="1">
    <source>
        <dbReference type="EMBL" id="EIA65731.1"/>
    </source>
</evidence>
<keyword evidence="2" id="KW-1185">Reference proteome</keyword>
<comment type="caution">
    <text evidence="1">The sequence shown here is derived from an EMBL/GenBank/DDBJ whole genome shotgun (WGS) entry which is preliminary data.</text>
</comment>
<dbReference type="Proteomes" id="UP000005511">
    <property type="component" value="Unassembled WGS sequence"/>
</dbReference>
<accession>A0ABN0ERG6</accession>